<keyword evidence="3" id="KW-1185">Reference proteome</keyword>
<feature type="region of interest" description="Disordered" evidence="1">
    <location>
        <begin position="109"/>
        <end position="144"/>
    </location>
</feature>
<reference evidence="2 3" key="1">
    <citation type="submission" date="2022-01" db="EMBL/GenBank/DDBJ databases">
        <title>A chromosomal length assembly of Cordylochernes scorpioides.</title>
        <authorList>
            <person name="Zeh D."/>
            <person name="Zeh J."/>
        </authorList>
    </citation>
    <scope>NUCLEOTIDE SEQUENCE [LARGE SCALE GENOMIC DNA]</scope>
    <source>
        <strain evidence="2">IN4F17</strain>
        <tissue evidence="2">Whole Body</tissue>
    </source>
</reference>
<sequence>MDGYSWTSGRREAFVFLNEGLKIHQLPARIEIKSKGIITPAYITHNMKCSKCKRQGHRRANFSKFVPESTALEADSWKPSIIPMMQPSLHPALHSNNVVLTPTAPCPAPKEALLKPKQKPRASRSKPSFLTKDSNEEPAGSQEEDTATFNLLAFKQLNEALKNAPDSLFETPVIERVEALLGEASLKIVNIPSGDLWREWGKLNRELVEYIKCLSTPRAEDENYIARASRILRFRLEAETVHGD</sequence>
<dbReference type="Proteomes" id="UP001235939">
    <property type="component" value="Chromosome 08"/>
</dbReference>
<gene>
    <name evidence="2" type="ORF">LAZ67_8001369</name>
</gene>
<proteinExistence type="predicted"/>
<accession>A0ABY6KTT7</accession>
<organism evidence="2 3">
    <name type="scientific">Cordylochernes scorpioides</name>
    <dbReference type="NCBI Taxonomy" id="51811"/>
    <lineage>
        <taxon>Eukaryota</taxon>
        <taxon>Metazoa</taxon>
        <taxon>Ecdysozoa</taxon>
        <taxon>Arthropoda</taxon>
        <taxon>Chelicerata</taxon>
        <taxon>Arachnida</taxon>
        <taxon>Pseudoscorpiones</taxon>
        <taxon>Cheliferoidea</taxon>
        <taxon>Chernetidae</taxon>
        <taxon>Cordylochernes</taxon>
    </lineage>
</organism>
<name>A0ABY6KTT7_9ARAC</name>
<protein>
    <submittedName>
        <fullName evidence="2">Uncharacterized protein</fullName>
    </submittedName>
</protein>
<evidence type="ECO:0000313" key="2">
    <source>
        <dbReference type="EMBL" id="UYV71000.1"/>
    </source>
</evidence>
<dbReference type="EMBL" id="CP092870">
    <property type="protein sequence ID" value="UYV71000.1"/>
    <property type="molecule type" value="Genomic_DNA"/>
</dbReference>
<evidence type="ECO:0000256" key="1">
    <source>
        <dbReference type="SAM" id="MobiDB-lite"/>
    </source>
</evidence>
<evidence type="ECO:0000313" key="3">
    <source>
        <dbReference type="Proteomes" id="UP001235939"/>
    </source>
</evidence>